<reference evidence="1 2" key="1">
    <citation type="submission" date="2018-08" db="EMBL/GenBank/DDBJ databases">
        <title>A genome reference for cultivated species of the human gut microbiota.</title>
        <authorList>
            <person name="Zou Y."/>
            <person name="Xue W."/>
            <person name="Luo G."/>
        </authorList>
    </citation>
    <scope>NUCLEOTIDE SEQUENCE [LARGE SCALE GENOMIC DNA]</scope>
    <source>
        <strain evidence="1 2">AM36-3AA</strain>
    </source>
</reference>
<dbReference type="Proteomes" id="UP000286104">
    <property type="component" value="Unassembled WGS sequence"/>
</dbReference>
<proteinExistence type="predicted"/>
<gene>
    <name evidence="1" type="ORF">DW848_14185</name>
</gene>
<comment type="caution">
    <text evidence="1">The sequence shown here is derived from an EMBL/GenBank/DDBJ whole genome shotgun (WGS) entry which is preliminary data.</text>
</comment>
<evidence type="ECO:0000313" key="1">
    <source>
        <dbReference type="EMBL" id="RHC36328.1"/>
    </source>
</evidence>
<dbReference type="EMBL" id="QSHU01000025">
    <property type="protein sequence ID" value="RHC36328.1"/>
    <property type="molecule type" value="Genomic_DNA"/>
</dbReference>
<organism evidence="1 2">
    <name type="scientific">Agathobacter rectalis</name>
    <dbReference type="NCBI Taxonomy" id="39491"/>
    <lineage>
        <taxon>Bacteria</taxon>
        <taxon>Bacillati</taxon>
        <taxon>Bacillota</taxon>
        <taxon>Clostridia</taxon>
        <taxon>Lachnospirales</taxon>
        <taxon>Lachnospiraceae</taxon>
        <taxon>Agathobacter</taxon>
    </lineage>
</organism>
<accession>A0A413ZXW3</accession>
<dbReference type="RefSeq" id="WP_117918517.1">
    <property type="nucleotide sequence ID" value="NZ_QRUL01000003.1"/>
</dbReference>
<protein>
    <submittedName>
        <fullName evidence="1">Uncharacterized protein</fullName>
    </submittedName>
</protein>
<sequence>MTIEERVELYKSLYKECKALEPVANTLAKGYKQADPRKRLELIRELDIELAEVYMVRIPVITCGVRDNSYVLQTKEIYLADPELEAFLHQFRHHLQNEARELSRKYLLMEDDPKADYRIPYREANSMLYGEDDAVAWSRFLLENC</sequence>
<dbReference type="AlphaFoldDB" id="A0A413ZXW3"/>
<name>A0A413ZXW3_9FIRM</name>
<evidence type="ECO:0000313" key="2">
    <source>
        <dbReference type="Proteomes" id="UP000286104"/>
    </source>
</evidence>